<feature type="signal peptide" evidence="2">
    <location>
        <begin position="1"/>
        <end position="19"/>
    </location>
</feature>
<dbReference type="EMBL" id="KB201931">
    <property type="protein sequence ID" value="ESO93290.1"/>
    <property type="molecule type" value="Genomic_DNA"/>
</dbReference>
<dbReference type="AlphaFoldDB" id="V4ADT7"/>
<dbReference type="GeneID" id="20238796"/>
<evidence type="ECO:0000256" key="2">
    <source>
        <dbReference type="SAM" id="SignalP"/>
    </source>
</evidence>
<dbReference type="OrthoDB" id="6077263at2759"/>
<evidence type="ECO:0000256" key="1">
    <source>
        <dbReference type="SAM" id="Phobius"/>
    </source>
</evidence>
<dbReference type="RefSeq" id="XP_009055989.1">
    <property type="nucleotide sequence ID" value="XM_009057741.1"/>
</dbReference>
<feature type="transmembrane region" description="Helical" evidence="1">
    <location>
        <begin position="524"/>
        <end position="546"/>
    </location>
</feature>
<gene>
    <name evidence="3" type="ORF">LOTGIDRAFT_161856</name>
</gene>
<keyword evidence="1" id="KW-0472">Membrane</keyword>
<name>V4ADT7_LOTGI</name>
<evidence type="ECO:0000313" key="4">
    <source>
        <dbReference type="Proteomes" id="UP000030746"/>
    </source>
</evidence>
<organism evidence="3 4">
    <name type="scientific">Lottia gigantea</name>
    <name type="common">Giant owl limpet</name>
    <dbReference type="NCBI Taxonomy" id="225164"/>
    <lineage>
        <taxon>Eukaryota</taxon>
        <taxon>Metazoa</taxon>
        <taxon>Spiralia</taxon>
        <taxon>Lophotrochozoa</taxon>
        <taxon>Mollusca</taxon>
        <taxon>Gastropoda</taxon>
        <taxon>Patellogastropoda</taxon>
        <taxon>Lottioidea</taxon>
        <taxon>Lottiidae</taxon>
        <taxon>Lottia</taxon>
    </lineage>
</organism>
<dbReference type="Proteomes" id="UP000030746">
    <property type="component" value="Unassembled WGS sequence"/>
</dbReference>
<dbReference type="HOGENOM" id="CLU_467930_0_0_1"/>
<evidence type="ECO:0000313" key="3">
    <source>
        <dbReference type="EMBL" id="ESO93290.1"/>
    </source>
</evidence>
<dbReference type="Gene3D" id="1.20.1070.10">
    <property type="entry name" value="Rhodopsin 7-helix transmembrane proteins"/>
    <property type="match status" value="1"/>
</dbReference>
<feature type="transmembrane region" description="Helical" evidence="1">
    <location>
        <begin position="558"/>
        <end position="579"/>
    </location>
</feature>
<accession>V4ADT7</accession>
<dbReference type="InterPro" id="IPR053231">
    <property type="entry name" value="GPCR_LN-TM7"/>
</dbReference>
<evidence type="ECO:0008006" key="5">
    <source>
        <dbReference type="Google" id="ProtNLM"/>
    </source>
</evidence>
<keyword evidence="1" id="KW-0812">Transmembrane</keyword>
<protein>
    <recommendedName>
        <fullName evidence="5">SMB domain-containing protein</fullName>
    </recommendedName>
</protein>
<dbReference type="OMA" id="DCERIRF"/>
<reference evidence="3 4" key="1">
    <citation type="journal article" date="2013" name="Nature">
        <title>Insights into bilaterian evolution from three spiralian genomes.</title>
        <authorList>
            <person name="Simakov O."/>
            <person name="Marletaz F."/>
            <person name="Cho S.J."/>
            <person name="Edsinger-Gonzales E."/>
            <person name="Havlak P."/>
            <person name="Hellsten U."/>
            <person name="Kuo D.H."/>
            <person name="Larsson T."/>
            <person name="Lv J."/>
            <person name="Arendt D."/>
            <person name="Savage R."/>
            <person name="Osoegawa K."/>
            <person name="de Jong P."/>
            <person name="Grimwood J."/>
            <person name="Chapman J.A."/>
            <person name="Shapiro H."/>
            <person name="Aerts A."/>
            <person name="Otillar R.P."/>
            <person name="Terry A.Y."/>
            <person name="Boore J.L."/>
            <person name="Grigoriev I.V."/>
            <person name="Lindberg D.R."/>
            <person name="Seaver E.C."/>
            <person name="Weisblat D.A."/>
            <person name="Putnam N.H."/>
            <person name="Rokhsar D.S."/>
        </authorList>
    </citation>
    <scope>NUCLEOTIDE SEQUENCE [LARGE SCALE GENOMIC DNA]</scope>
</reference>
<proteinExistence type="predicted"/>
<keyword evidence="2" id="KW-0732">Signal</keyword>
<keyword evidence="1" id="KW-1133">Transmembrane helix</keyword>
<dbReference type="KEGG" id="lgi:LOTGIDRAFT_161856"/>
<dbReference type="CTD" id="20238796"/>
<dbReference type="PANTHER" id="PTHR45902">
    <property type="entry name" value="LATROPHILIN RECEPTOR-LIKE PROTEIN A"/>
    <property type="match status" value="1"/>
</dbReference>
<keyword evidence="4" id="KW-1185">Reference proteome</keyword>
<feature type="chain" id="PRO_5004718543" description="SMB domain-containing protein" evidence="2">
    <location>
        <begin position="20"/>
        <end position="583"/>
    </location>
</feature>
<dbReference type="PANTHER" id="PTHR45902:SF1">
    <property type="entry name" value="LATROPHILIN RECEPTOR-LIKE PROTEIN A"/>
    <property type="match status" value="1"/>
</dbReference>
<sequence>MDLLQKIIHFNIFICPVVSSVLDVLHSTGGMNMCRECIHNPEKGLMTIPHCVKCYCDKGCMIYGDCCIDVAQKFHLHTSEPNPEFSCVAQNENVYRFYELHIEYGYYMTTSYQQGTNRKKCNKRIEPVTSNITGRTYSNIECAIKNNERYLIPWTLRSDQMATIIYPPDNISLRVCDYLRSIVPISNCSEGSQTDQDSCDSYYYPVYDDVGNVYQNIYCYMCNGGAVSSVKSEGYNPLRALTRFSETFSPDNKILKCIQDEEWMDTIALKCRRILCFEDAKIVNKTCPVSTIDSNMKYFIINIRLMILKGPLNIADQLWDQIIGNSFSYVSQGLHSKNYSLRVSTPSRQLYWNGWANENLKFLNVRCWFQVSQSVELFQLQRDIDKFVKVTEYIGGVDIGYSYVNNLPKNISFERFYQLDSNVDLCCIELATASPVTEDKYTFISEQLMCPYIHFESSEYVVDYLTAYIPHLNISLESNQYHVNFQQKLVVCVNDIIVKLDTEFLNNSLLYIVEEEKLEDLLSWYLNVACITSSLVCLAISFMTFLSKPELRTLPGKTNMILIASLFLAQFTLISGISIKNPT</sequence>